<dbReference type="EMBL" id="MZ773648">
    <property type="protein sequence ID" value="UAT28851.1"/>
    <property type="molecule type" value="Genomic_DNA"/>
</dbReference>
<evidence type="ECO:0000313" key="2">
    <source>
        <dbReference type="Proteomes" id="UP000828212"/>
    </source>
</evidence>
<proteinExistence type="predicted"/>
<organism evidence="1 2">
    <name type="scientific">Dinoroseobacter phage vB_DshP-R7L</name>
    <dbReference type="NCBI Taxonomy" id="2873349"/>
    <lineage>
        <taxon>Viruses</taxon>
        <taxon>Duplodnaviria</taxon>
        <taxon>Heunggongvirae</taxon>
        <taxon>Uroviricota</taxon>
        <taxon>Caudoviricetes</taxon>
        <taxon>Schitoviridae</taxon>
        <taxon>Rhodovirinae</taxon>
        <taxon>Gonggongvirus</taxon>
        <taxon>Gonggongvirus R7l</taxon>
    </lineage>
</organism>
<keyword evidence="2" id="KW-1185">Reference proteome</keyword>
<sequence>MLDPNTVSQLVGVFLMLAPSTSDNHLENYSQPLLMFTTHAACEQNAESVNQQQIPVVAPDTGELTIVHAWCKGVYE</sequence>
<evidence type="ECO:0000313" key="1">
    <source>
        <dbReference type="EMBL" id="UAT28851.1"/>
    </source>
</evidence>
<accession>A0AAE8XBE7</accession>
<dbReference type="Proteomes" id="UP000828212">
    <property type="component" value="Segment"/>
</dbReference>
<protein>
    <submittedName>
        <fullName evidence="1">Uncharacterized protein</fullName>
    </submittedName>
</protein>
<gene>
    <name evidence="1" type="ORF">R7L_gp12</name>
</gene>
<name>A0AAE8XBE7_9CAUD</name>
<reference evidence="1" key="1">
    <citation type="submission" date="2021-08" db="EMBL/GenBank/DDBJ databases">
        <authorList>
            <person name="Lu L."/>
            <person name="Huang X."/>
            <person name="Zhang R."/>
            <person name="Jiao N."/>
        </authorList>
    </citation>
    <scope>NUCLEOTIDE SEQUENCE</scope>
</reference>